<evidence type="ECO:0000313" key="1">
    <source>
        <dbReference type="EMBL" id="KMP12888.1"/>
    </source>
</evidence>
<dbReference type="Proteomes" id="UP000036243">
    <property type="component" value="Unassembled WGS sequence"/>
</dbReference>
<dbReference type="Proteomes" id="UP000076482">
    <property type="component" value="Unassembled WGS sequence"/>
</dbReference>
<reference evidence="2 4" key="2">
    <citation type="submission" date="2015-09" db="EMBL/GenBank/DDBJ databases">
        <title>Bacillus cereus food isolates.</title>
        <authorList>
            <person name="Boekhorst J."/>
        </authorList>
    </citation>
    <scope>NUCLEOTIDE SEQUENCE [LARGE SCALE GENOMIC DNA]</scope>
    <source>
        <strain evidence="2 4">B4088</strain>
    </source>
</reference>
<dbReference type="EMBL" id="JYFW01000044">
    <property type="protein sequence ID" value="KMP12888.1"/>
    <property type="molecule type" value="Genomic_DNA"/>
</dbReference>
<sequence>MKKSLLEKILSALSNNIPAKGLSNYLYQQIQQLTSQKDIEAFSANLQERVKNIESASQFELVNLGTALYAAFSADREYKKGWIVDAYWEVYNKCNSANQAVLTGVSGW</sequence>
<evidence type="ECO:0000313" key="2">
    <source>
        <dbReference type="EMBL" id="KZD51693.1"/>
    </source>
</evidence>
<dbReference type="AlphaFoldDB" id="A0A0J7H5J9"/>
<gene>
    <name evidence="2" type="ORF">B4088_5994</name>
    <name evidence="1" type="ORF">TQ94_28920</name>
</gene>
<dbReference type="GeneID" id="92800198"/>
<dbReference type="PATRIC" id="fig|1396.438.peg.5851"/>
<accession>A0A0J7H5J9</accession>
<dbReference type="RefSeq" id="WP_000749219.1">
    <property type="nucleotide sequence ID" value="NZ_AP022858.1"/>
</dbReference>
<dbReference type="EMBL" id="LJKE01000122">
    <property type="protein sequence ID" value="KZD51693.1"/>
    <property type="molecule type" value="Genomic_DNA"/>
</dbReference>
<protein>
    <submittedName>
        <fullName evidence="1">Uncharacterized protein</fullName>
    </submittedName>
</protein>
<name>A0A0J7H5J9_BACCE</name>
<organism evidence="1 3">
    <name type="scientific">Bacillus cereus</name>
    <dbReference type="NCBI Taxonomy" id="1396"/>
    <lineage>
        <taxon>Bacteria</taxon>
        <taxon>Bacillati</taxon>
        <taxon>Bacillota</taxon>
        <taxon>Bacilli</taxon>
        <taxon>Bacillales</taxon>
        <taxon>Bacillaceae</taxon>
        <taxon>Bacillus</taxon>
        <taxon>Bacillus cereus group</taxon>
    </lineage>
</organism>
<reference evidence="1 3" key="1">
    <citation type="submission" date="2015-02" db="EMBL/GenBank/DDBJ databases">
        <title>Evolution of B. cereus sensu lato: Distribution, horizontal transfer and duplication of chromosomal virulence genes.</title>
        <authorList>
            <person name="Boehm M.-E."/>
            <person name="Huptas C."/>
            <person name="Krey V.M."/>
            <person name="Scherer S."/>
        </authorList>
    </citation>
    <scope>NUCLEOTIDE SEQUENCE [LARGE SCALE GENOMIC DNA]</scope>
    <source>
        <strain evidence="1 3">#17</strain>
    </source>
</reference>
<evidence type="ECO:0000313" key="4">
    <source>
        <dbReference type="Proteomes" id="UP000076482"/>
    </source>
</evidence>
<evidence type="ECO:0000313" key="3">
    <source>
        <dbReference type="Proteomes" id="UP000036243"/>
    </source>
</evidence>
<comment type="caution">
    <text evidence="1">The sequence shown here is derived from an EMBL/GenBank/DDBJ whole genome shotgun (WGS) entry which is preliminary data.</text>
</comment>
<proteinExistence type="predicted"/>